<dbReference type="GO" id="GO:0005975">
    <property type="term" value="P:carbohydrate metabolic process"/>
    <property type="evidence" value="ECO:0007669"/>
    <property type="project" value="InterPro"/>
</dbReference>
<feature type="domain" description="GH16" evidence="16">
    <location>
        <begin position="7"/>
        <end position="251"/>
    </location>
</feature>
<gene>
    <name evidence="18" type="ORF">D6D15_06854</name>
    <name evidence="17" type="ORF">D6D19_10073</name>
</gene>
<sequence length="377" mass="41264">MLSPTTYTMAGFMKTAAFVLAATAVSKVSAQTFSDCNPMFNTTCTPNTALGTWHDWNFTDSTIADTKIWNTTGGTPDYTDVGAQFTIGGKGDSPTLESNFYIFFGQVSVIMKAAPGVGIVSSVVLESDDLDEIDWEWLGGNNTSVETNYFGKGNTTSYDRAIYYDVDDVTGTLHNYSITWTQEKLEWLVDDKVLRTLKYEDALNGENYPQTPMKLKIGIWAGGDPDSNSNGTVEWAGGVVDYHKTPFTMTMERVYVADFSTGSTYTYGDQTGSYESIKIAEGNSTIAQRLAKPHGAEAHYKALPKWAQATIAAGSIAVFAIALVAFVFCCIKSRRAGRRERAAADALWEKEMQELAEYKRNSPHVGSGGAHGVKEYF</sequence>
<dbReference type="Gene3D" id="2.60.120.200">
    <property type="match status" value="1"/>
</dbReference>
<evidence type="ECO:0000256" key="3">
    <source>
        <dbReference type="ARBA" id="ARBA00012729"/>
    </source>
</evidence>
<keyword evidence="14" id="KW-1133">Transmembrane helix</keyword>
<feature type="transmembrane region" description="Helical" evidence="14">
    <location>
        <begin position="311"/>
        <end position="331"/>
    </location>
</feature>
<evidence type="ECO:0000256" key="14">
    <source>
        <dbReference type="SAM" id="Phobius"/>
    </source>
</evidence>
<keyword evidence="8 14" id="KW-0472">Membrane</keyword>
<feature type="chain" id="PRO_5033832196" description="chitinase" evidence="15">
    <location>
        <begin position="31"/>
        <end position="377"/>
    </location>
</feature>
<dbReference type="GO" id="GO:0009277">
    <property type="term" value="C:fungal-type cell wall"/>
    <property type="evidence" value="ECO:0007669"/>
    <property type="project" value="TreeGrafter"/>
</dbReference>
<evidence type="ECO:0000256" key="8">
    <source>
        <dbReference type="ARBA" id="ARBA00023136"/>
    </source>
</evidence>
<dbReference type="GO" id="GO:0016020">
    <property type="term" value="C:membrane"/>
    <property type="evidence" value="ECO:0007669"/>
    <property type="project" value="UniProtKB-SubCell"/>
</dbReference>
<evidence type="ECO:0000256" key="10">
    <source>
        <dbReference type="ARBA" id="ARBA00023295"/>
    </source>
</evidence>
<dbReference type="InterPro" id="IPR000757">
    <property type="entry name" value="Beta-glucanase-like"/>
</dbReference>
<evidence type="ECO:0000256" key="9">
    <source>
        <dbReference type="ARBA" id="ARBA00023180"/>
    </source>
</evidence>
<dbReference type="PANTHER" id="PTHR10963:SF27">
    <property type="entry name" value="GLYCOSIDASE-RELATED"/>
    <property type="match status" value="1"/>
</dbReference>
<dbReference type="InterPro" id="IPR050546">
    <property type="entry name" value="Glycosyl_Hydrlase_16"/>
</dbReference>
<protein>
    <recommendedName>
        <fullName evidence="3">chitinase</fullName>
        <ecNumber evidence="3">3.2.1.14</ecNumber>
    </recommendedName>
</protein>
<dbReference type="EC" id="3.2.1.14" evidence="3"/>
<feature type="signal peptide" evidence="15">
    <location>
        <begin position="1"/>
        <end position="30"/>
    </location>
</feature>
<comment type="subcellular location">
    <subcellularLocation>
        <location evidence="2">Membrane</location>
    </subcellularLocation>
</comment>
<dbReference type="FunFam" id="2.60.120.200:FF:000152">
    <property type="entry name" value="Cell wall glucanase"/>
    <property type="match status" value="1"/>
</dbReference>
<name>A0A4S8Z0D5_AURPU</name>
<reference evidence="19 20" key="1">
    <citation type="submission" date="2018-10" db="EMBL/GenBank/DDBJ databases">
        <title>Fifty Aureobasidium pullulans genomes reveal a recombining polyextremotolerant generalist.</title>
        <authorList>
            <person name="Gostincar C."/>
            <person name="Turk M."/>
            <person name="Zajc J."/>
            <person name="Gunde-Cimerman N."/>
        </authorList>
    </citation>
    <scope>NUCLEOTIDE SEQUENCE [LARGE SCALE GENOMIC DNA]</scope>
    <source>
        <strain evidence="18 19">EXF-10507</strain>
        <strain evidence="17 20">EXF-10659</strain>
    </source>
</reference>
<evidence type="ECO:0000256" key="1">
    <source>
        <dbReference type="ARBA" id="ARBA00000822"/>
    </source>
</evidence>
<keyword evidence="10" id="KW-0326">Glycosidase</keyword>
<evidence type="ECO:0000256" key="15">
    <source>
        <dbReference type="SAM" id="SignalP"/>
    </source>
</evidence>
<dbReference type="SUPFAM" id="SSF49899">
    <property type="entry name" value="Concanavalin A-like lectins/glucanases"/>
    <property type="match status" value="1"/>
</dbReference>
<keyword evidence="14" id="KW-0812">Transmembrane</keyword>
<keyword evidence="6 15" id="KW-0732">Signal</keyword>
<evidence type="ECO:0000256" key="11">
    <source>
        <dbReference type="ARBA" id="ARBA00023316"/>
    </source>
</evidence>
<comment type="function">
    <text evidence="13">Dual chitinase/transglycosylase that plays a role in cell wall architecture. Chitinase and transglycosylase activities are coupled. Required for the polysaccharide cross-linking at the septa and the cell wall. More specifically, transfers chitin to 1,6-beta-glucan in the cell wall.</text>
</comment>
<dbReference type="InterPro" id="IPR013320">
    <property type="entry name" value="ConA-like_dom_sf"/>
</dbReference>
<keyword evidence="9" id="KW-0325">Glycoprotein</keyword>
<evidence type="ECO:0000256" key="6">
    <source>
        <dbReference type="ARBA" id="ARBA00022729"/>
    </source>
</evidence>
<dbReference type="PROSITE" id="PS51762">
    <property type="entry name" value="GH16_2"/>
    <property type="match status" value="1"/>
</dbReference>
<dbReference type="CDD" id="cd02183">
    <property type="entry name" value="GH16_fungal_CRH1_transglycosylase"/>
    <property type="match status" value="1"/>
</dbReference>
<dbReference type="GO" id="GO:0031505">
    <property type="term" value="P:fungal-type cell wall organization"/>
    <property type="evidence" value="ECO:0007669"/>
    <property type="project" value="TreeGrafter"/>
</dbReference>
<dbReference type="EMBL" id="QZAO01000669">
    <property type="protein sequence ID" value="THW60722.1"/>
    <property type="molecule type" value="Genomic_DNA"/>
</dbReference>
<keyword evidence="11" id="KW-0961">Cell wall biogenesis/degradation</keyword>
<keyword evidence="5" id="KW-0808">Transferase</keyword>
<dbReference type="EMBL" id="QZAR01000131">
    <property type="protein sequence ID" value="THW87174.1"/>
    <property type="molecule type" value="Genomic_DNA"/>
</dbReference>
<keyword evidence="4" id="KW-0328">Glycosyltransferase</keyword>
<dbReference type="Pfam" id="PF00722">
    <property type="entry name" value="Glyco_hydro_16"/>
    <property type="match status" value="1"/>
</dbReference>
<evidence type="ECO:0000313" key="19">
    <source>
        <dbReference type="Proteomes" id="UP000304928"/>
    </source>
</evidence>
<organism evidence="17 20">
    <name type="scientific">Aureobasidium pullulans</name>
    <name type="common">Black yeast</name>
    <name type="synonym">Pullularia pullulans</name>
    <dbReference type="NCBI Taxonomy" id="5580"/>
    <lineage>
        <taxon>Eukaryota</taxon>
        <taxon>Fungi</taxon>
        <taxon>Dikarya</taxon>
        <taxon>Ascomycota</taxon>
        <taxon>Pezizomycotina</taxon>
        <taxon>Dothideomycetes</taxon>
        <taxon>Dothideomycetidae</taxon>
        <taxon>Dothideales</taxon>
        <taxon>Saccotheciaceae</taxon>
        <taxon>Aureobasidium</taxon>
    </lineage>
</organism>
<evidence type="ECO:0000313" key="18">
    <source>
        <dbReference type="EMBL" id="THW87174.1"/>
    </source>
</evidence>
<dbReference type="GO" id="GO:0030246">
    <property type="term" value="F:carbohydrate binding"/>
    <property type="evidence" value="ECO:0007669"/>
    <property type="project" value="UniProtKB-KW"/>
</dbReference>
<evidence type="ECO:0000256" key="4">
    <source>
        <dbReference type="ARBA" id="ARBA00022676"/>
    </source>
</evidence>
<evidence type="ECO:0000256" key="13">
    <source>
        <dbReference type="ARBA" id="ARBA00093308"/>
    </source>
</evidence>
<dbReference type="AlphaFoldDB" id="A0A4S8Z0D5"/>
<dbReference type="PANTHER" id="PTHR10963">
    <property type="entry name" value="GLYCOSYL HYDROLASE-RELATED"/>
    <property type="match status" value="1"/>
</dbReference>
<proteinExistence type="inferred from homology"/>
<dbReference type="GO" id="GO:0016757">
    <property type="term" value="F:glycosyltransferase activity"/>
    <property type="evidence" value="ECO:0007669"/>
    <property type="project" value="UniProtKB-KW"/>
</dbReference>
<dbReference type="GO" id="GO:0008843">
    <property type="term" value="F:endochitinase activity"/>
    <property type="evidence" value="ECO:0007669"/>
    <property type="project" value="UniProtKB-EC"/>
</dbReference>
<accession>A0A4S8Z0D5</accession>
<comment type="caution">
    <text evidence="17">The sequence shown here is derived from an EMBL/GenBank/DDBJ whole genome shotgun (WGS) entry which is preliminary data.</text>
</comment>
<keyword evidence="7" id="KW-0378">Hydrolase</keyword>
<evidence type="ECO:0000259" key="16">
    <source>
        <dbReference type="PROSITE" id="PS51762"/>
    </source>
</evidence>
<evidence type="ECO:0000313" key="20">
    <source>
        <dbReference type="Proteomes" id="UP000308802"/>
    </source>
</evidence>
<evidence type="ECO:0000256" key="5">
    <source>
        <dbReference type="ARBA" id="ARBA00022679"/>
    </source>
</evidence>
<dbReference type="Proteomes" id="UP000308802">
    <property type="component" value="Unassembled WGS sequence"/>
</dbReference>
<comment type="similarity">
    <text evidence="12">Belongs to the glycosyl hydrolase 16 family. CRH1 subfamily.</text>
</comment>
<keyword evidence="17" id="KW-0430">Lectin</keyword>
<evidence type="ECO:0000256" key="7">
    <source>
        <dbReference type="ARBA" id="ARBA00022801"/>
    </source>
</evidence>
<dbReference type="Proteomes" id="UP000304928">
    <property type="component" value="Unassembled WGS sequence"/>
</dbReference>
<evidence type="ECO:0000256" key="12">
    <source>
        <dbReference type="ARBA" id="ARBA00038074"/>
    </source>
</evidence>
<evidence type="ECO:0000313" key="17">
    <source>
        <dbReference type="EMBL" id="THW60722.1"/>
    </source>
</evidence>
<comment type="catalytic activity">
    <reaction evidence="1">
        <text>Random endo-hydrolysis of N-acetyl-beta-D-glucosaminide (1-&gt;4)-beta-linkages in chitin and chitodextrins.</text>
        <dbReference type="EC" id="3.2.1.14"/>
    </reaction>
</comment>
<evidence type="ECO:0000256" key="2">
    <source>
        <dbReference type="ARBA" id="ARBA00004370"/>
    </source>
</evidence>